<comment type="similarity">
    <text evidence="2">Belongs to the HD-ZIP homeobox family. Class II subfamily.</text>
</comment>
<evidence type="ECO:0000313" key="13">
    <source>
        <dbReference type="Proteomes" id="UP001163823"/>
    </source>
</evidence>
<gene>
    <name evidence="12" type="ORF">O6P43_019061</name>
</gene>
<protein>
    <submittedName>
        <fullName evidence="12">Homeobox-leucine zipper protein family</fullName>
    </submittedName>
</protein>
<feature type="domain" description="Homeobox" evidence="11">
    <location>
        <begin position="118"/>
        <end position="178"/>
    </location>
</feature>
<keyword evidence="10" id="KW-0175">Coiled coil</keyword>
<dbReference type="CDD" id="cd00086">
    <property type="entry name" value="homeodomain"/>
    <property type="match status" value="1"/>
</dbReference>
<dbReference type="EMBL" id="JARAOO010000008">
    <property type="protein sequence ID" value="KAJ7958315.1"/>
    <property type="molecule type" value="Genomic_DNA"/>
</dbReference>
<dbReference type="PROSITE" id="PS00027">
    <property type="entry name" value="HOMEOBOX_1"/>
    <property type="match status" value="1"/>
</dbReference>
<dbReference type="InterPro" id="IPR050762">
    <property type="entry name" value="HD-ZIP_Homeobox_LZ_Class_II"/>
</dbReference>
<evidence type="ECO:0000256" key="1">
    <source>
        <dbReference type="ARBA" id="ARBA00004123"/>
    </source>
</evidence>
<dbReference type="Proteomes" id="UP001163823">
    <property type="component" value="Chromosome 8"/>
</dbReference>
<keyword evidence="5 8" id="KW-0371">Homeobox</keyword>
<keyword evidence="4 8" id="KW-0238">DNA-binding</keyword>
<dbReference type="InterPro" id="IPR001356">
    <property type="entry name" value="HD"/>
</dbReference>
<dbReference type="PROSITE" id="PS50071">
    <property type="entry name" value="HOMEOBOX_2"/>
    <property type="match status" value="1"/>
</dbReference>
<keyword evidence="3" id="KW-0805">Transcription regulation</keyword>
<evidence type="ECO:0000256" key="10">
    <source>
        <dbReference type="SAM" id="Coils"/>
    </source>
</evidence>
<dbReference type="InterPro" id="IPR003106">
    <property type="entry name" value="Leu_zip_homeo"/>
</dbReference>
<evidence type="ECO:0000256" key="3">
    <source>
        <dbReference type="ARBA" id="ARBA00023015"/>
    </source>
</evidence>
<keyword evidence="13" id="KW-1185">Reference proteome</keyword>
<dbReference type="SMART" id="SM00340">
    <property type="entry name" value="HALZ"/>
    <property type="match status" value="1"/>
</dbReference>
<dbReference type="AlphaFoldDB" id="A0AAD7LJS0"/>
<evidence type="ECO:0000256" key="6">
    <source>
        <dbReference type="ARBA" id="ARBA00023163"/>
    </source>
</evidence>
<accession>A0AAD7LJS0</accession>
<organism evidence="12 13">
    <name type="scientific">Quillaja saponaria</name>
    <name type="common">Soap bark tree</name>
    <dbReference type="NCBI Taxonomy" id="32244"/>
    <lineage>
        <taxon>Eukaryota</taxon>
        <taxon>Viridiplantae</taxon>
        <taxon>Streptophyta</taxon>
        <taxon>Embryophyta</taxon>
        <taxon>Tracheophyta</taxon>
        <taxon>Spermatophyta</taxon>
        <taxon>Magnoliopsida</taxon>
        <taxon>eudicotyledons</taxon>
        <taxon>Gunneridae</taxon>
        <taxon>Pentapetalae</taxon>
        <taxon>rosids</taxon>
        <taxon>fabids</taxon>
        <taxon>Fabales</taxon>
        <taxon>Quillajaceae</taxon>
        <taxon>Quillaja</taxon>
    </lineage>
</organism>
<evidence type="ECO:0000256" key="8">
    <source>
        <dbReference type="PROSITE-ProRule" id="PRU00108"/>
    </source>
</evidence>
<dbReference type="SMART" id="SM00389">
    <property type="entry name" value="HOX"/>
    <property type="match status" value="1"/>
</dbReference>
<comment type="subcellular location">
    <subcellularLocation>
        <location evidence="1 8 9">Nucleus</location>
    </subcellularLocation>
</comment>
<evidence type="ECO:0000256" key="9">
    <source>
        <dbReference type="RuleBase" id="RU000682"/>
    </source>
</evidence>
<evidence type="ECO:0000259" key="11">
    <source>
        <dbReference type="PROSITE" id="PS50071"/>
    </source>
</evidence>
<keyword evidence="7 8" id="KW-0539">Nucleus</keyword>
<dbReference type="InterPro" id="IPR017970">
    <property type="entry name" value="Homeobox_CS"/>
</dbReference>
<keyword evidence="6" id="KW-0804">Transcription</keyword>
<feature type="coiled-coil region" evidence="10">
    <location>
        <begin position="184"/>
        <end position="214"/>
    </location>
</feature>
<evidence type="ECO:0000313" key="12">
    <source>
        <dbReference type="EMBL" id="KAJ7958315.1"/>
    </source>
</evidence>
<dbReference type="KEGG" id="qsa:O6P43_019061"/>
<sequence>MGTLADVCNTGLGLDLGLALPNHHQQHNYLSDHYQGKETKVIKNNLNNIPIKYEILHPADLTLGPSNEAYQLPIKTAAAAHQQESCSPSAVSSLGSLLASSGIINSDEDDEDDENGSTPSCRKKLRLTKQQAVILEDCFKKHTTLNPKQKQELARKLNLRARQVEVWFQNRRARTKLKQNEVDCELLKKCCETLKEENKRLHKELQELKSLKQTAGGGPFYNMQLPAATITMCPACQRLCCGGAGNGSSSSNTFSSKKHSQYSFLIRNNPYTHSSTAS</sequence>
<dbReference type="Pfam" id="PF02183">
    <property type="entry name" value="HALZ"/>
    <property type="match status" value="1"/>
</dbReference>
<dbReference type="PANTHER" id="PTHR45714:SF24">
    <property type="entry name" value="HOMEOBOX DOMAIN-CONTAINING PROTEIN"/>
    <property type="match status" value="1"/>
</dbReference>
<dbReference type="InterPro" id="IPR009057">
    <property type="entry name" value="Homeodomain-like_sf"/>
</dbReference>
<comment type="caution">
    <text evidence="12">The sequence shown here is derived from an EMBL/GenBank/DDBJ whole genome shotgun (WGS) entry which is preliminary data.</text>
</comment>
<dbReference type="GO" id="GO:0043565">
    <property type="term" value="F:sequence-specific DNA binding"/>
    <property type="evidence" value="ECO:0007669"/>
    <property type="project" value="InterPro"/>
</dbReference>
<feature type="DNA-binding region" description="Homeobox" evidence="8">
    <location>
        <begin position="120"/>
        <end position="179"/>
    </location>
</feature>
<dbReference type="GO" id="GO:0000981">
    <property type="term" value="F:DNA-binding transcription factor activity, RNA polymerase II-specific"/>
    <property type="evidence" value="ECO:0007669"/>
    <property type="project" value="InterPro"/>
</dbReference>
<dbReference type="PANTHER" id="PTHR45714">
    <property type="entry name" value="HOMEOBOX-LEUCINE ZIPPER PROTEIN HAT14"/>
    <property type="match status" value="1"/>
</dbReference>
<dbReference type="SUPFAM" id="SSF46689">
    <property type="entry name" value="Homeodomain-like"/>
    <property type="match status" value="1"/>
</dbReference>
<reference evidence="12" key="1">
    <citation type="journal article" date="2023" name="Science">
        <title>Elucidation of the pathway for biosynthesis of saponin adjuvants from the soapbark tree.</title>
        <authorList>
            <person name="Reed J."/>
            <person name="Orme A."/>
            <person name="El-Demerdash A."/>
            <person name="Owen C."/>
            <person name="Martin L.B.B."/>
            <person name="Misra R.C."/>
            <person name="Kikuchi S."/>
            <person name="Rejzek M."/>
            <person name="Martin A.C."/>
            <person name="Harkess A."/>
            <person name="Leebens-Mack J."/>
            <person name="Louveau T."/>
            <person name="Stephenson M.J."/>
            <person name="Osbourn A."/>
        </authorList>
    </citation>
    <scope>NUCLEOTIDE SEQUENCE</scope>
    <source>
        <strain evidence="12">S10</strain>
    </source>
</reference>
<evidence type="ECO:0000256" key="4">
    <source>
        <dbReference type="ARBA" id="ARBA00023125"/>
    </source>
</evidence>
<dbReference type="GO" id="GO:0005634">
    <property type="term" value="C:nucleus"/>
    <property type="evidence" value="ECO:0007669"/>
    <property type="project" value="UniProtKB-SubCell"/>
</dbReference>
<dbReference type="Pfam" id="PF00046">
    <property type="entry name" value="Homeodomain"/>
    <property type="match status" value="1"/>
</dbReference>
<evidence type="ECO:0000256" key="7">
    <source>
        <dbReference type="ARBA" id="ARBA00023242"/>
    </source>
</evidence>
<name>A0AAD7LJS0_QUISA</name>
<evidence type="ECO:0000256" key="5">
    <source>
        <dbReference type="ARBA" id="ARBA00023155"/>
    </source>
</evidence>
<proteinExistence type="inferred from homology"/>
<evidence type="ECO:0000256" key="2">
    <source>
        <dbReference type="ARBA" id="ARBA00006074"/>
    </source>
</evidence>
<dbReference type="Gene3D" id="1.10.10.60">
    <property type="entry name" value="Homeodomain-like"/>
    <property type="match status" value="1"/>
</dbReference>